<evidence type="ECO:0000256" key="2">
    <source>
        <dbReference type="ARBA" id="ARBA00006490"/>
    </source>
</evidence>
<dbReference type="SUPFAM" id="SSF53383">
    <property type="entry name" value="PLP-dependent transferases"/>
    <property type="match status" value="1"/>
</dbReference>
<dbReference type="Pfam" id="PF00266">
    <property type="entry name" value="Aminotran_5"/>
    <property type="match status" value="1"/>
</dbReference>
<comment type="caution">
    <text evidence="11">The sequence shown here is derived from an EMBL/GenBank/DDBJ whole genome shotgun (WGS) entry which is preliminary data.</text>
</comment>
<keyword evidence="3" id="KW-0808">Transferase</keyword>
<dbReference type="PANTHER" id="PTHR11601:SF34">
    <property type="entry name" value="CYSTEINE DESULFURASE"/>
    <property type="match status" value="1"/>
</dbReference>
<keyword evidence="12" id="KW-1185">Reference proteome</keyword>
<evidence type="ECO:0000256" key="5">
    <source>
        <dbReference type="ARBA" id="ARBA00022898"/>
    </source>
</evidence>
<comment type="catalytic activity">
    <reaction evidence="8">
        <text>(sulfur carrier)-H + L-cysteine = (sulfur carrier)-SH + L-alanine</text>
        <dbReference type="Rhea" id="RHEA:43892"/>
        <dbReference type="Rhea" id="RHEA-COMP:14737"/>
        <dbReference type="Rhea" id="RHEA-COMP:14739"/>
        <dbReference type="ChEBI" id="CHEBI:29917"/>
        <dbReference type="ChEBI" id="CHEBI:35235"/>
        <dbReference type="ChEBI" id="CHEBI:57972"/>
        <dbReference type="ChEBI" id="CHEBI:64428"/>
        <dbReference type="EC" id="2.8.1.7"/>
    </reaction>
</comment>
<dbReference type="InterPro" id="IPR015424">
    <property type="entry name" value="PyrdxlP-dep_Trfase"/>
</dbReference>
<dbReference type="InterPro" id="IPR015421">
    <property type="entry name" value="PyrdxlP-dep_Trfase_major"/>
</dbReference>
<dbReference type="Gene3D" id="3.40.640.10">
    <property type="entry name" value="Type I PLP-dependent aspartate aminotransferase-like (Major domain)"/>
    <property type="match status" value="1"/>
</dbReference>
<evidence type="ECO:0000313" key="11">
    <source>
        <dbReference type="EMBL" id="RRQ05263.1"/>
    </source>
</evidence>
<dbReference type="RefSeq" id="WP_125174227.1">
    <property type="nucleotide sequence ID" value="NZ_PQNN01000011.1"/>
</dbReference>
<accession>A0A3R8QIU9</accession>
<dbReference type="InterPro" id="IPR015422">
    <property type="entry name" value="PyrdxlP-dep_Trfase_small"/>
</dbReference>
<dbReference type="Gene3D" id="1.10.260.50">
    <property type="match status" value="1"/>
</dbReference>
<organism evidence="11 12">
    <name type="scientific">Corynebacterium bovis</name>
    <dbReference type="NCBI Taxonomy" id="36808"/>
    <lineage>
        <taxon>Bacteria</taxon>
        <taxon>Bacillati</taxon>
        <taxon>Actinomycetota</taxon>
        <taxon>Actinomycetes</taxon>
        <taxon>Mycobacteriales</taxon>
        <taxon>Corynebacteriaceae</taxon>
        <taxon>Corynebacterium</taxon>
    </lineage>
</organism>
<evidence type="ECO:0000259" key="10">
    <source>
        <dbReference type="Pfam" id="PF00266"/>
    </source>
</evidence>
<evidence type="ECO:0000256" key="4">
    <source>
        <dbReference type="ARBA" id="ARBA00022723"/>
    </source>
</evidence>
<evidence type="ECO:0000256" key="8">
    <source>
        <dbReference type="ARBA" id="ARBA00050776"/>
    </source>
</evidence>
<dbReference type="PIRSF" id="PIRSF005572">
    <property type="entry name" value="NifS"/>
    <property type="match status" value="1"/>
</dbReference>
<dbReference type="GO" id="GO:0051536">
    <property type="term" value="F:iron-sulfur cluster binding"/>
    <property type="evidence" value="ECO:0007669"/>
    <property type="project" value="UniProtKB-KW"/>
</dbReference>
<comment type="cofactor">
    <cofactor evidence="1">
        <name>pyridoxal 5'-phosphate</name>
        <dbReference type="ChEBI" id="CHEBI:597326"/>
    </cofactor>
</comment>
<evidence type="ECO:0000256" key="7">
    <source>
        <dbReference type="ARBA" id="ARBA00023014"/>
    </source>
</evidence>
<dbReference type="Gene3D" id="3.90.1150.10">
    <property type="entry name" value="Aspartate Aminotransferase, domain 1"/>
    <property type="match status" value="1"/>
</dbReference>
<keyword evidence="4" id="KW-0479">Metal-binding</keyword>
<keyword evidence="5" id="KW-0663">Pyridoxal phosphate</keyword>
<keyword evidence="7" id="KW-0411">Iron-sulfur</keyword>
<dbReference type="GO" id="GO:0031071">
    <property type="term" value="F:cysteine desulfurase activity"/>
    <property type="evidence" value="ECO:0007669"/>
    <property type="project" value="UniProtKB-EC"/>
</dbReference>
<dbReference type="InterPro" id="IPR000192">
    <property type="entry name" value="Aminotrans_V_dom"/>
</dbReference>
<evidence type="ECO:0000256" key="9">
    <source>
        <dbReference type="SAM" id="MobiDB-lite"/>
    </source>
</evidence>
<reference evidence="11 12" key="1">
    <citation type="submission" date="2018-01" db="EMBL/GenBank/DDBJ databases">
        <title>Twenty Corynebacterium bovis Genomes.</title>
        <authorList>
            <person name="Gulvik C.A."/>
        </authorList>
    </citation>
    <scope>NUCLEOTIDE SEQUENCE [LARGE SCALE GENOMIC DNA]</scope>
    <source>
        <strain evidence="11 12">16-2004</strain>
    </source>
</reference>
<keyword evidence="6" id="KW-0408">Iron</keyword>
<evidence type="ECO:0000256" key="1">
    <source>
        <dbReference type="ARBA" id="ARBA00001933"/>
    </source>
</evidence>
<evidence type="ECO:0000256" key="3">
    <source>
        <dbReference type="ARBA" id="ARBA00022679"/>
    </source>
</evidence>
<evidence type="ECO:0000256" key="6">
    <source>
        <dbReference type="ARBA" id="ARBA00023004"/>
    </source>
</evidence>
<dbReference type="AlphaFoldDB" id="A0A3R8QIU9"/>
<sequence length="389" mass="39967">MTGPGPRRVYADHAATSPLRPAAAEAQRRTENLLNPAGQYASGREARRVLEESREEIAALLGADPVEVVFTASGTEADGIALQGLAFASRRRRGARTVVAPETEHPAVGETVAWLTGDVLGFDHAVLPVDADGRPAVPDAADLDPARDAVVTAMWANNETGAVTDVAGITAACARADVPVHVDAVQAVGHLPVDFHRLGATTLAASAHKFGGPRSAGILLVRRDAVLDSPLRGGGQERGLRPGTVDVRAAAGTAAALAAACRDMEAEAARVGALRDRVLACVRGIDGARVWTTEPALPGHAHMSFPGAEGDSLIMLLDAAGIDAATGSACSAGVNRASHVLTAMGVPVEVARGALRLTLGHTTTEEDVARIVEVLPGVVERARAAGMAY</sequence>
<proteinExistence type="inferred from homology"/>
<name>A0A3R8QIU9_9CORY</name>
<dbReference type="InterPro" id="IPR016454">
    <property type="entry name" value="Cysteine_dSase"/>
</dbReference>
<dbReference type="GO" id="GO:0046872">
    <property type="term" value="F:metal ion binding"/>
    <property type="evidence" value="ECO:0007669"/>
    <property type="project" value="UniProtKB-KW"/>
</dbReference>
<evidence type="ECO:0000313" key="12">
    <source>
        <dbReference type="Proteomes" id="UP000278422"/>
    </source>
</evidence>
<gene>
    <name evidence="11" type="ORF">CXF42_02325</name>
</gene>
<dbReference type="EMBL" id="PQNQ01000004">
    <property type="protein sequence ID" value="RRQ05263.1"/>
    <property type="molecule type" value="Genomic_DNA"/>
</dbReference>
<feature type="domain" description="Aminotransferase class V" evidence="10">
    <location>
        <begin position="9"/>
        <end position="370"/>
    </location>
</feature>
<dbReference type="PANTHER" id="PTHR11601">
    <property type="entry name" value="CYSTEINE DESULFURYLASE FAMILY MEMBER"/>
    <property type="match status" value="1"/>
</dbReference>
<feature type="region of interest" description="Disordered" evidence="9">
    <location>
        <begin position="1"/>
        <end position="21"/>
    </location>
</feature>
<dbReference type="Proteomes" id="UP000278422">
    <property type="component" value="Unassembled WGS sequence"/>
</dbReference>
<comment type="similarity">
    <text evidence="2">Belongs to the class-V pyridoxal-phosphate-dependent aminotransferase family. NifS/IscS subfamily.</text>
</comment>
<protein>
    <submittedName>
        <fullName evidence="11">Cysteine desulfurase</fullName>
    </submittedName>
</protein>